<evidence type="ECO:0000313" key="2">
    <source>
        <dbReference type="EMBL" id="MBK1879580.1"/>
    </source>
</evidence>
<dbReference type="InterPro" id="IPR013022">
    <property type="entry name" value="Xyl_isomerase-like_TIM-brl"/>
</dbReference>
<gene>
    <name evidence="2" type="ORF">JIN87_22030</name>
</gene>
<proteinExistence type="predicted"/>
<dbReference type="AlphaFoldDB" id="A0A934RXK0"/>
<dbReference type="Gene3D" id="3.20.20.150">
    <property type="entry name" value="Divalent-metal-dependent TIM barrel enzymes"/>
    <property type="match status" value="1"/>
</dbReference>
<keyword evidence="2" id="KW-0413">Isomerase</keyword>
<dbReference type="EMBL" id="JAENIL010000051">
    <property type="protein sequence ID" value="MBK1879580.1"/>
    <property type="molecule type" value="Genomic_DNA"/>
</dbReference>
<sequence>MKNTPSRRSFLQAGALGVAAAATGCSAQHTTPMPSFKFCLNMSTIREAKLDIEQQIDIAAQAGYSAIEPWMAPLHEYKEKGGNLSDLKKKLEDKGLTVESAIGFAQWIIDDPKERANQLEALKRDMDVLQQIGGTRIAAPPSGAQKSESIPLDDVAERYHAALEVGRQSGVLPLLEVWGFSTNLYKASQVMYVAAAANHPDACLLLDIYHLWKGGSGFESLSLLNADALPVMHVNDYPSNIPLAELSDKDRVMPGDGDAPLAKIVPMLRKINPSMTLSLELFNPDVWKMPPLEAAKLGLRKLKAMAQL</sequence>
<dbReference type="PROSITE" id="PS51257">
    <property type="entry name" value="PROKAR_LIPOPROTEIN"/>
    <property type="match status" value="1"/>
</dbReference>
<dbReference type="SUPFAM" id="SSF51658">
    <property type="entry name" value="Xylose isomerase-like"/>
    <property type="match status" value="1"/>
</dbReference>
<dbReference type="PANTHER" id="PTHR12110:SF48">
    <property type="entry name" value="BLL3656 PROTEIN"/>
    <property type="match status" value="1"/>
</dbReference>
<comment type="caution">
    <text evidence="2">The sequence shown here is derived from an EMBL/GenBank/DDBJ whole genome shotgun (WGS) entry which is preliminary data.</text>
</comment>
<dbReference type="InterPro" id="IPR006311">
    <property type="entry name" value="TAT_signal"/>
</dbReference>
<evidence type="ECO:0000313" key="3">
    <source>
        <dbReference type="Proteomes" id="UP000617628"/>
    </source>
</evidence>
<keyword evidence="3" id="KW-1185">Reference proteome</keyword>
<evidence type="ECO:0000259" key="1">
    <source>
        <dbReference type="Pfam" id="PF01261"/>
    </source>
</evidence>
<name>A0A934RXK0_9BACT</name>
<dbReference type="GO" id="GO:0016853">
    <property type="term" value="F:isomerase activity"/>
    <property type="evidence" value="ECO:0007669"/>
    <property type="project" value="UniProtKB-KW"/>
</dbReference>
<accession>A0A934RXK0</accession>
<dbReference type="PROSITE" id="PS51318">
    <property type="entry name" value="TAT"/>
    <property type="match status" value="1"/>
</dbReference>
<dbReference type="PANTHER" id="PTHR12110">
    <property type="entry name" value="HYDROXYPYRUVATE ISOMERASE"/>
    <property type="match status" value="1"/>
</dbReference>
<dbReference type="InterPro" id="IPR050312">
    <property type="entry name" value="IolE/XylAMocC-like"/>
</dbReference>
<dbReference type="NCBIfam" id="TIGR01409">
    <property type="entry name" value="TAT_signal_seq"/>
    <property type="match status" value="1"/>
</dbReference>
<reference evidence="2" key="1">
    <citation type="submission" date="2021-01" db="EMBL/GenBank/DDBJ databases">
        <title>Modified the classification status of verrucomicrobia.</title>
        <authorList>
            <person name="Feng X."/>
        </authorList>
    </citation>
    <scope>NUCLEOTIDE SEQUENCE</scope>
    <source>
        <strain evidence="2">KCTC 13126</strain>
    </source>
</reference>
<feature type="domain" description="Xylose isomerase-like TIM barrel" evidence="1">
    <location>
        <begin position="56"/>
        <end position="304"/>
    </location>
</feature>
<dbReference type="InterPro" id="IPR019546">
    <property type="entry name" value="TAT_signal_bac_arc"/>
</dbReference>
<dbReference type="InterPro" id="IPR036237">
    <property type="entry name" value="Xyl_isomerase-like_sf"/>
</dbReference>
<dbReference type="RefSeq" id="WP_200357811.1">
    <property type="nucleotide sequence ID" value="NZ_JAENIL010000051.1"/>
</dbReference>
<dbReference type="Proteomes" id="UP000617628">
    <property type="component" value="Unassembled WGS sequence"/>
</dbReference>
<organism evidence="2 3">
    <name type="scientific">Pelagicoccus mobilis</name>
    <dbReference type="NCBI Taxonomy" id="415221"/>
    <lineage>
        <taxon>Bacteria</taxon>
        <taxon>Pseudomonadati</taxon>
        <taxon>Verrucomicrobiota</taxon>
        <taxon>Opitutia</taxon>
        <taxon>Puniceicoccales</taxon>
        <taxon>Pelagicoccaceae</taxon>
        <taxon>Pelagicoccus</taxon>
    </lineage>
</organism>
<protein>
    <submittedName>
        <fullName evidence="2">Sugar phosphate isomerase/epimerase</fullName>
    </submittedName>
</protein>
<dbReference type="Pfam" id="PF01261">
    <property type="entry name" value="AP_endonuc_2"/>
    <property type="match status" value="1"/>
</dbReference>